<sequence>MVEKLFAEIEEVFNEYKESTKVNGDAFNVFQILGLSTREVRTHSAFIAELLNPDGSHGKGTRFLSLFIAQLTTKRDENNECISLPIDINEKTIVRKEMSIGVIDDDYENGGNIDLIIVDGGTKSAMIIENKIYAADQRNQLLRYHNYGKKEFENFKLLYLTLTGQKATQWSTGGVLREEDYVCVSYQKDILSWLEKCQEHTDGILKGTIAQYIHLLKLLTGETTYKEMRDDINRKIRETSSTFEIAKKISEEYNRIINEQIPGNLEKVIEDRWKEVFPKTDGQLRLFTYRKNEKVFEVYISVSSEDRWHIQIWPLEMKNGQPVFGVANEAEIEFIRDAISLIRNKEYTNRSYQNRNYSVWLFSIHDIKPENQYELLKPEKAAEWASKVLNETEVVLRSFIESLFSRSSEKISEIEWNIEDAKICQLIAEMHK</sequence>
<protein>
    <submittedName>
        <fullName evidence="1">PD-(D/E)XK nuclease family protein</fullName>
    </submittedName>
</protein>
<evidence type="ECO:0000313" key="2">
    <source>
        <dbReference type="Proteomes" id="UP000583266"/>
    </source>
</evidence>
<dbReference type="RefSeq" id="WP_169227927.1">
    <property type="nucleotide sequence ID" value="NZ_JABBGC010000003.1"/>
</dbReference>
<dbReference type="Pfam" id="PF14281">
    <property type="entry name" value="PDDEXK_4"/>
    <property type="match status" value="1"/>
</dbReference>
<proteinExistence type="predicted"/>
<name>A0A848GR33_9BACT</name>
<keyword evidence="2" id="KW-1185">Reference proteome</keyword>
<accession>A0A848GR33</accession>
<reference evidence="1 2" key="1">
    <citation type="submission" date="2020-04" db="EMBL/GenBank/DDBJ databases">
        <title>Chitinophaga sp. G-6-1-13 sp. nov., isolated from soil.</title>
        <authorList>
            <person name="Dahal R.H."/>
            <person name="Chaudhary D.K."/>
        </authorList>
    </citation>
    <scope>NUCLEOTIDE SEQUENCE [LARGE SCALE GENOMIC DNA]</scope>
    <source>
        <strain evidence="1 2">G-6-1-13</strain>
    </source>
</reference>
<dbReference type="AlphaFoldDB" id="A0A848GR33"/>
<organism evidence="1 2">
    <name type="scientific">Chitinophaga fulva</name>
    <dbReference type="NCBI Taxonomy" id="2728842"/>
    <lineage>
        <taxon>Bacteria</taxon>
        <taxon>Pseudomonadati</taxon>
        <taxon>Bacteroidota</taxon>
        <taxon>Chitinophagia</taxon>
        <taxon>Chitinophagales</taxon>
        <taxon>Chitinophagaceae</taxon>
        <taxon>Chitinophaga</taxon>
    </lineage>
</organism>
<gene>
    <name evidence="1" type="ORF">HHL17_26895</name>
</gene>
<evidence type="ECO:0000313" key="1">
    <source>
        <dbReference type="EMBL" id="NML40854.1"/>
    </source>
</evidence>
<dbReference type="Proteomes" id="UP000583266">
    <property type="component" value="Unassembled WGS sequence"/>
</dbReference>
<dbReference type="InterPro" id="IPR029470">
    <property type="entry name" value="PDDEXK_4"/>
</dbReference>
<dbReference type="EMBL" id="JABBGC010000003">
    <property type="protein sequence ID" value="NML40854.1"/>
    <property type="molecule type" value="Genomic_DNA"/>
</dbReference>
<comment type="caution">
    <text evidence="1">The sequence shown here is derived from an EMBL/GenBank/DDBJ whole genome shotgun (WGS) entry which is preliminary data.</text>
</comment>